<keyword evidence="9" id="KW-1185">Reference proteome</keyword>
<dbReference type="InterPro" id="IPR004839">
    <property type="entry name" value="Aminotransferase_I/II_large"/>
</dbReference>
<keyword evidence="5" id="KW-0663">Pyridoxal phosphate</keyword>
<dbReference type="FunFam" id="3.40.640.10:FF:000033">
    <property type="entry name" value="Aspartate aminotransferase"/>
    <property type="match status" value="1"/>
</dbReference>
<accession>A0A1G7L4M2</accession>
<dbReference type="Proteomes" id="UP000199355">
    <property type="component" value="Unassembled WGS sequence"/>
</dbReference>
<dbReference type="InterPro" id="IPR015422">
    <property type="entry name" value="PyrdxlP-dep_Trfase_small"/>
</dbReference>
<dbReference type="EC" id="2.6.1.-" evidence="6"/>
<evidence type="ECO:0000313" key="8">
    <source>
        <dbReference type="EMBL" id="SDF44457.1"/>
    </source>
</evidence>
<dbReference type="GO" id="GO:0030170">
    <property type="term" value="F:pyridoxal phosphate binding"/>
    <property type="evidence" value="ECO:0007669"/>
    <property type="project" value="InterPro"/>
</dbReference>
<proteinExistence type="inferred from homology"/>
<dbReference type="PROSITE" id="PS00105">
    <property type="entry name" value="AA_TRANSFER_CLASS_1"/>
    <property type="match status" value="1"/>
</dbReference>
<comment type="similarity">
    <text evidence="2 6">Belongs to the class-I pyridoxal-phosphate-dependent aminotransferase family.</text>
</comment>
<dbReference type="InterPro" id="IPR015421">
    <property type="entry name" value="PyrdxlP-dep_Trfase_major"/>
</dbReference>
<dbReference type="InterPro" id="IPR050596">
    <property type="entry name" value="AspAT/PAT-like"/>
</dbReference>
<comment type="cofactor">
    <cofactor evidence="1 6">
        <name>pyridoxal 5'-phosphate</name>
        <dbReference type="ChEBI" id="CHEBI:597326"/>
    </cofactor>
</comment>
<evidence type="ECO:0000256" key="1">
    <source>
        <dbReference type="ARBA" id="ARBA00001933"/>
    </source>
</evidence>
<evidence type="ECO:0000259" key="7">
    <source>
        <dbReference type="Pfam" id="PF00155"/>
    </source>
</evidence>
<gene>
    <name evidence="8" type="ORF">SAMN05192586_105124</name>
</gene>
<dbReference type="STRING" id="571438.SAMN05192586_105124"/>
<protein>
    <recommendedName>
        <fullName evidence="6">Aminotransferase</fullName>
        <ecNumber evidence="6">2.6.1.-</ecNumber>
    </recommendedName>
</protein>
<dbReference type="PRINTS" id="PR00753">
    <property type="entry name" value="ACCSYNTHASE"/>
</dbReference>
<dbReference type="InterPro" id="IPR015424">
    <property type="entry name" value="PyrdxlP-dep_Trfase"/>
</dbReference>
<dbReference type="PANTHER" id="PTHR46383:SF1">
    <property type="entry name" value="ASPARTATE AMINOTRANSFERASE"/>
    <property type="match status" value="1"/>
</dbReference>
<dbReference type="OrthoDB" id="9804474at2"/>
<keyword evidence="4 6" id="KW-0808">Transferase</keyword>
<dbReference type="RefSeq" id="WP_092153237.1">
    <property type="nucleotide sequence ID" value="NZ_FNBX01000005.1"/>
</dbReference>
<organism evidence="8 9">
    <name type="scientific">Desulfovibrio legallii</name>
    <dbReference type="NCBI Taxonomy" id="571438"/>
    <lineage>
        <taxon>Bacteria</taxon>
        <taxon>Pseudomonadati</taxon>
        <taxon>Thermodesulfobacteriota</taxon>
        <taxon>Desulfovibrionia</taxon>
        <taxon>Desulfovibrionales</taxon>
        <taxon>Desulfovibrionaceae</taxon>
        <taxon>Desulfovibrio</taxon>
    </lineage>
</organism>
<evidence type="ECO:0000256" key="6">
    <source>
        <dbReference type="RuleBase" id="RU000481"/>
    </source>
</evidence>
<evidence type="ECO:0000256" key="4">
    <source>
        <dbReference type="ARBA" id="ARBA00022679"/>
    </source>
</evidence>
<dbReference type="CDD" id="cd00609">
    <property type="entry name" value="AAT_like"/>
    <property type="match status" value="1"/>
</dbReference>
<dbReference type="InterPro" id="IPR004838">
    <property type="entry name" value="NHTrfase_class1_PyrdxlP-BS"/>
</dbReference>
<dbReference type="Pfam" id="PF00155">
    <property type="entry name" value="Aminotran_1_2"/>
    <property type="match status" value="1"/>
</dbReference>
<evidence type="ECO:0000256" key="3">
    <source>
        <dbReference type="ARBA" id="ARBA00022576"/>
    </source>
</evidence>
<dbReference type="Gene3D" id="3.90.1150.10">
    <property type="entry name" value="Aspartate Aminotransferase, domain 1"/>
    <property type="match status" value="1"/>
</dbReference>
<dbReference type="PANTHER" id="PTHR46383">
    <property type="entry name" value="ASPARTATE AMINOTRANSFERASE"/>
    <property type="match status" value="1"/>
</dbReference>
<dbReference type="GO" id="GO:0006520">
    <property type="term" value="P:amino acid metabolic process"/>
    <property type="evidence" value="ECO:0007669"/>
    <property type="project" value="InterPro"/>
</dbReference>
<keyword evidence="3 6" id="KW-0032">Aminotransferase</keyword>
<dbReference type="GO" id="GO:0008483">
    <property type="term" value="F:transaminase activity"/>
    <property type="evidence" value="ECO:0007669"/>
    <property type="project" value="UniProtKB-KW"/>
</dbReference>
<name>A0A1G7L4M2_9BACT</name>
<dbReference type="EMBL" id="FNBX01000005">
    <property type="protein sequence ID" value="SDF44457.1"/>
    <property type="molecule type" value="Genomic_DNA"/>
</dbReference>
<evidence type="ECO:0000256" key="5">
    <source>
        <dbReference type="ARBA" id="ARBA00022898"/>
    </source>
</evidence>
<sequence>MQISHRLSNIKPSLTLSVNSRALELKAQGVSVTSLAVGEPDFPTPPHVCAAAKAAIDANFCHYTAVPGIPELRKAAGDYFGRTYGVPVPRESIIIGAGGKHCLYNFIQTTINPGDEVLLPAPYWLSYPDMIMLAEGVPVPVAAGPEQGFKVTPAMLEAHRTPKTRLLILNSPSNPTGAVYTEAEFTAIMDWALGQDIFVLSDEIYDQLVFPPAVMTSAIGWFAEYPRQVAVLNGLSKSYAMTGWRVGFLAAHPDLIKKISSMQGHSTSNICSIAQKAGLAALTGPMDGVREMRQAFQRRRDLAMHIIADWPFAVCPRPDGAFYLFVDVRKCFGRLAANSTEVCTRLLDKAHVAVVPGAAFGDDNCIRFSYAVADDVLAKALDRIGAELAVLAAEAARG</sequence>
<dbReference type="Gene3D" id="3.40.640.10">
    <property type="entry name" value="Type I PLP-dependent aspartate aminotransferase-like (Major domain)"/>
    <property type="match status" value="1"/>
</dbReference>
<dbReference type="AlphaFoldDB" id="A0A1G7L4M2"/>
<dbReference type="SUPFAM" id="SSF53383">
    <property type="entry name" value="PLP-dependent transferases"/>
    <property type="match status" value="1"/>
</dbReference>
<reference evidence="9" key="1">
    <citation type="submission" date="2016-10" db="EMBL/GenBank/DDBJ databases">
        <authorList>
            <person name="Varghese N."/>
            <person name="Submissions S."/>
        </authorList>
    </citation>
    <scope>NUCLEOTIDE SEQUENCE [LARGE SCALE GENOMIC DNA]</scope>
    <source>
        <strain evidence="9">KHC7</strain>
    </source>
</reference>
<evidence type="ECO:0000313" key="9">
    <source>
        <dbReference type="Proteomes" id="UP000199355"/>
    </source>
</evidence>
<evidence type="ECO:0000256" key="2">
    <source>
        <dbReference type="ARBA" id="ARBA00007441"/>
    </source>
</evidence>
<feature type="domain" description="Aminotransferase class I/classII large" evidence="7">
    <location>
        <begin position="32"/>
        <end position="384"/>
    </location>
</feature>